<reference evidence="3 4" key="1">
    <citation type="submission" date="2016-05" db="EMBL/GenBank/DDBJ databases">
        <title>Compelete Genome Sequence of Bacteriochlorophyll-Synthesizing Bacterium Porphyrobacter neustonensis DSM 9434.</title>
        <authorList>
            <person name="Shi X.-L."/>
            <person name="Wu Y.-H."/>
            <person name="Cheng H."/>
            <person name="Xu L."/>
            <person name="Zhang X.-Q."/>
            <person name="Wang C.-S."/>
            <person name="Xu X.-W."/>
        </authorList>
    </citation>
    <scope>NUCLEOTIDE SEQUENCE [LARGE SCALE GENOMIC DNA]</scope>
    <source>
        <strain evidence="3 4">DSM 9434</strain>
    </source>
</reference>
<feature type="domain" description="Glycosyltransferase subfamily 4-like N-terminal" evidence="2">
    <location>
        <begin position="21"/>
        <end position="198"/>
    </location>
</feature>
<dbReference type="PANTHER" id="PTHR45947">
    <property type="entry name" value="SULFOQUINOVOSYL TRANSFERASE SQD2"/>
    <property type="match status" value="1"/>
</dbReference>
<dbReference type="OrthoDB" id="258796at2"/>
<feature type="domain" description="Glycosyl transferase family 1" evidence="1">
    <location>
        <begin position="219"/>
        <end position="367"/>
    </location>
</feature>
<keyword evidence="3" id="KW-0378">Hydrolase</keyword>
<dbReference type="Pfam" id="PF13439">
    <property type="entry name" value="Glyco_transf_4"/>
    <property type="match status" value="1"/>
</dbReference>
<dbReference type="STRING" id="1112.A9D12_10385"/>
<dbReference type="Proteomes" id="UP000078263">
    <property type="component" value="Chromosome"/>
</dbReference>
<name>A0A192D674_9SPHN</name>
<dbReference type="GO" id="GO:0016787">
    <property type="term" value="F:hydrolase activity"/>
    <property type="evidence" value="ECO:0007669"/>
    <property type="project" value="UniProtKB-KW"/>
</dbReference>
<evidence type="ECO:0000313" key="4">
    <source>
        <dbReference type="Proteomes" id="UP000078263"/>
    </source>
</evidence>
<dbReference type="Gene3D" id="3.40.50.2000">
    <property type="entry name" value="Glycogen Phosphorylase B"/>
    <property type="match status" value="2"/>
</dbReference>
<dbReference type="PANTHER" id="PTHR45947:SF3">
    <property type="entry name" value="SULFOQUINOVOSYL TRANSFERASE SQD2"/>
    <property type="match status" value="1"/>
</dbReference>
<dbReference type="GO" id="GO:0016757">
    <property type="term" value="F:glycosyltransferase activity"/>
    <property type="evidence" value="ECO:0007669"/>
    <property type="project" value="InterPro"/>
</dbReference>
<dbReference type="EMBL" id="CP016033">
    <property type="protein sequence ID" value="ANK13279.1"/>
    <property type="molecule type" value="Genomic_DNA"/>
</dbReference>
<evidence type="ECO:0000313" key="3">
    <source>
        <dbReference type="EMBL" id="ANK13279.1"/>
    </source>
</evidence>
<dbReference type="InterPro" id="IPR028098">
    <property type="entry name" value="Glyco_trans_4-like_N"/>
</dbReference>
<organism evidence="3 4">
    <name type="scientific">Erythrobacter neustonensis</name>
    <dbReference type="NCBI Taxonomy" id="1112"/>
    <lineage>
        <taxon>Bacteria</taxon>
        <taxon>Pseudomonadati</taxon>
        <taxon>Pseudomonadota</taxon>
        <taxon>Alphaproteobacteria</taxon>
        <taxon>Sphingomonadales</taxon>
        <taxon>Erythrobacteraceae</taxon>
        <taxon>Erythrobacter/Porphyrobacter group</taxon>
        <taxon>Erythrobacter</taxon>
    </lineage>
</organism>
<dbReference type="Pfam" id="PF00534">
    <property type="entry name" value="Glycos_transf_1"/>
    <property type="match status" value="1"/>
</dbReference>
<dbReference type="RefSeq" id="WP_068351555.1">
    <property type="nucleotide sequence ID" value="NZ_CP016033.1"/>
</dbReference>
<dbReference type="InterPro" id="IPR001296">
    <property type="entry name" value="Glyco_trans_1"/>
</dbReference>
<evidence type="ECO:0000259" key="2">
    <source>
        <dbReference type="Pfam" id="PF13439"/>
    </source>
</evidence>
<accession>A0A192D674</accession>
<dbReference type="InterPro" id="IPR050194">
    <property type="entry name" value="Glycosyltransferase_grp1"/>
</dbReference>
<proteinExistence type="predicted"/>
<dbReference type="AlphaFoldDB" id="A0A192D674"/>
<gene>
    <name evidence="3" type="ORF">A9D12_10385</name>
</gene>
<sequence length="394" mass="41810">MNHVLAISTLYPNPVTPRFGTFVARSLEALARRGDWRVTVINPIGLPPVAFGRYRALADLPAVSEECGITVHRPRFTLIPRIGARYNAAAIAAAVLPLAQRLDTETPVDVIDAQFFFPDGPAAAQIARKLDRPLSIKARGSDITLWGERGFARTQMVAAARQAKGLLTVSADLADRMAAMGMERAKITLHYTGLDRDRFRPFNHPQLRRQLSEELGFALPDGVPLLVCVGALIARKGQAIAIRALHAIPEALLVLVGKGEDEADLRALAASEGLAPRVFFAGSIDHDLMPLILSAADVMVLPTANEGLANAWVEALACGTPVVTCDVGGARELIATDTAGRLVERTPEGVAAGVNAVLAARPPREAVAALAEGFSWDANAAGLAAHYEKLVSGA</sequence>
<dbReference type="SUPFAM" id="SSF53756">
    <property type="entry name" value="UDP-Glycosyltransferase/glycogen phosphorylase"/>
    <property type="match status" value="1"/>
</dbReference>
<protein>
    <submittedName>
        <fullName evidence="3">Glycoside hydrolase</fullName>
    </submittedName>
</protein>
<keyword evidence="4" id="KW-1185">Reference proteome</keyword>
<evidence type="ECO:0000259" key="1">
    <source>
        <dbReference type="Pfam" id="PF00534"/>
    </source>
</evidence>
<dbReference type="KEGG" id="pns:A9D12_10385"/>